<evidence type="ECO:0000313" key="12">
    <source>
        <dbReference type="Proteomes" id="UP000005950"/>
    </source>
</evidence>
<keyword evidence="5 7" id="KW-0687">Ribonucleoprotein</keyword>
<dbReference type="InterPro" id="IPR022801">
    <property type="entry name" value="Ribosomal_uS4"/>
</dbReference>
<dbReference type="FunFam" id="3.10.290.10:FF:000001">
    <property type="entry name" value="30S ribosomal protein S4"/>
    <property type="match status" value="1"/>
</dbReference>
<evidence type="ECO:0000256" key="6">
    <source>
        <dbReference type="ARBA" id="ARBA00035254"/>
    </source>
</evidence>
<keyword evidence="4 7" id="KW-0689">Ribosomal protein</keyword>
<evidence type="ECO:0000256" key="1">
    <source>
        <dbReference type="ARBA" id="ARBA00007465"/>
    </source>
</evidence>
<keyword evidence="2 7" id="KW-0699">rRNA-binding</keyword>
<dbReference type="Gene3D" id="3.10.290.10">
    <property type="entry name" value="RNA-binding S4 domain"/>
    <property type="match status" value="1"/>
</dbReference>
<dbReference type="SUPFAM" id="SSF55174">
    <property type="entry name" value="Alpha-L RNA-binding motif"/>
    <property type="match status" value="1"/>
</dbReference>
<evidence type="ECO:0000256" key="2">
    <source>
        <dbReference type="ARBA" id="ARBA00022730"/>
    </source>
</evidence>
<dbReference type="InterPro" id="IPR018079">
    <property type="entry name" value="Ribosomal_uS4_CS"/>
</dbReference>
<feature type="domain" description="Small ribosomal subunit protein uS4 N-terminal" evidence="10">
    <location>
        <begin position="14"/>
        <end position="102"/>
    </location>
</feature>
<dbReference type="PROSITE" id="PS00632">
    <property type="entry name" value="RIBOSOMAL_S4"/>
    <property type="match status" value="1"/>
</dbReference>
<dbReference type="STRING" id="545696.HOLDEFILI_01882"/>
<dbReference type="GO" id="GO:0019843">
    <property type="term" value="F:rRNA binding"/>
    <property type="evidence" value="ECO:0007669"/>
    <property type="project" value="UniProtKB-UniRule"/>
</dbReference>
<dbReference type="GO" id="GO:0042274">
    <property type="term" value="P:ribosomal small subunit biogenesis"/>
    <property type="evidence" value="ECO:0007669"/>
    <property type="project" value="TreeGrafter"/>
</dbReference>
<dbReference type="eggNOG" id="COG0522">
    <property type="taxonomic scope" value="Bacteria"/>
</dbReference>
<accession>B9Y7T7</accession>
<dbReference type="GO" id="GO:0003735">
    <property type="term" value="F:structural constituent of ribosome"/>
    <property type="evidence" value="ECO:0007669"/>
    <property type="project" value="InterPro"/>
</dbReference>
<evidence type="ECO:0000256" key="7">
    <source>
        <dbReference type="HAMAP-Rule" id="MF_01306"/>
    </source>
</evidence>
<dbReference type="NCBIfam" id="NF003717">
    <property type="entry name" value="PRK05327.1"/>
    <property type="match status" value="1"/>
</dbReference>
<dbReference type="GO" id="GO:0015935">
    <property type="term" value="C:small ribosomal subunit"/>
    <property type="evidence" value="ECO:0007669"/>
    <property type="project" value="InterPro"/>
</dbReference>
<dbReference type="HAMAP" id="MF_01306_B">
    <property type="entry name" value="Ribosomal_uS4_B"/>
    <property type="match status" value="1"/>
</dbReference>
<proteinExistence type="inferred from homology"/>
<dbReference type="SMART" id="SM00363">
    <property type="entry name" value="S4"/>
    <property type="match status" value="1"/>
</dbReference>
<keyword evidence="3 7" id="KW-0694">RNA-binding</keyword>
<sequence>MCHKTHKEELKMARNTGPVWKISRRLGFSILETGEELQRRTYAPGQHGPTKRIKLSNYGTQLREKQRIRNMYGVNERQFANTYIKAEKMAGVKGHNFLCLLESRLDNIVYRMGFARTRRAARQLVNHGHILVNGKKVDIPSFTVKPGSTVEVKEKSKSMACIADALEATLNTVAFVTVDKENKKGTYVRMPERNELNQEINELLVVEYYNR</sequence>
<gene>
    <name evidence="7 11" type="primary">rpsD</name>
    <name evidence="11" type="ORF">HOLDEFILI_01882</name>
</gene>
<name>B9Y7T7_9FIRM</name>
<comment type="subunit">
    <text evidence="7">Part of the 30S ribosomal subunit. Contacts protein S5. The interaction surface between S4 and S5 is involved in control of translational fidelity.</text>
</comment>
<evidence type="ECO:0000256" key="5">
    <source>
        <dbReference type="ARBA" id="ARBA00023274"/>
    </source>
</evidence>
<comment type="similarity">
    <text evidence="1 7 8">Belongs to the universal ribosomal protein uS4 family.</text>
</comment>
<dbReference type="InterPro" id="IPR036986">
    <property type="entry name" value="S4_RNA-bd_sf"/>
</dbReference>
<dbReference type="HOGENOM" id="CLU_092403_0_1_9"/>
<dbReference type="Pfam" id="PF01479">
    <property type="entry name" value="S4"/>
    <property type="match status" value="1"/>
</dbReference>
<feature type="domain" description="RNA-binding S4" evidence="9">
    <location>
        <begin position="103"/>
        <end position="167"/>
    </location>
</feature>
<comment type="function">
    <text evidence="7">With S5 and S12 plays an important role in translational accuracy.</text>
</comment>
<evidence type="ECO:0000259" key="10">
    <source>
        <dbReference type="SMART" id="SM01390"/>
    </source>
</evidence>
<dbReference type="PANTHER" id="PTHR11831">
    <property type="entry name" value="30S 40S RIBOSOMAL PROTEIN"/>
    <property type="match status" value="1"/>
</dbReference>
<reference evidence="11 12" key="2">
    <citation type="submission" date="2009-02" db="EMBL/GenBank/DDBJ databases">
        <title>Draft genome sequence of Holdemania filiformis DSM 12042.</title>
        <authorList>
            <person name="Sudarsanam P."/>
            <person name="Ley R."/>
            <person name="Guruge J."/>
            <person name="Turnbaugh P.J."/>
            <person name="Mahowald M."/>
            <person name="Liep D."/>
            <person name="Gordon J."/>
        </authorList>
    </citation>
    <scope>NUCLEOTIDE SEQUENCE [LARGE SCALE GENOMIC DNA]</scope>
    <source>
        <strain evidence="11 12">DSM 12042</strain>
    </source>
</reference>
<evidence type="ECO:0000313" key="11">
    <source>
        <dbReference type="EMBL" id="EEF67956.1"/>
    </source>
</evidence>
<evidence type="ECO:0000256" key="3">
    <source>
        <dbReference type="ARBA" id="ARBA00022884"/>
    </source>
</evidence>
<dbReference type="InterPro" id="IPR005709">
    <property type="entry name" value="Ribosomal_uS4_bac-type"/>
</dbReference>
<dbReference type="CDD" id="cd00165">
    <property type="entry name" value="S4"/>
    <property type="match status" value="1"/>
</dbReference>
<evidence type="ECO:0000256" key="4">
    <source>
        <dbReference type="ARBA" id="ARBA00022980"/>
    </source>
</evidence>
<protein>
    <recommendedName>
        <fullName evidence="6 7">Small ribosomal subunit protein uS4</fullName>
    </recommendedName>
</protein>
<organism evidence="11 12">
    <name type="scientific">Holdemania filiformis DSM 12042</name>
    <dbReference type="NCBI Taxonomy" id="545696"/>
    <lineage>
        <taxon>Bacteria</taxon>
        <taxon>Bacillati</taxon>
        <taxon>Bacillota</taxon>
        <taxon>Erysipelotrichia</taxon>
        <taxon>Erysipelotrichales</taxon>
        <taxon>Erysipelotrichaceae</taxon>
        <taxon>Holdemania</taxon>
    </lineage>
</organism>
<dbReference type="Gene3D" id="1.10.1050.10">
    <property type="entry name" value="Ribosomal Protein S4 Delta 41, Chain A, domain 1"/>
    <property type="match status" value="1"/>
</dbReference>
<dbReference type="AlphaFoldDB" id="B9Y7T7"/>
<evidence type="ECO:0000256" key="8">
    <source>
        <dbReference type="RuleBase" id="RU003699"/>
    </source>
</evidence>
<dbReference type="NCBIfam" id="TIGR01017">
    <property type="entry name" value="rpsD_bact"/>
    <property type="match status" value="1"/>
</dbReference>
<comment type="caution">
    <text evidence="11">The sequence shown here is derived from an EMBL/GenBank/DDBJ whole genome shotgun (WGS) entry which is preliminary data.</text>
</comment>
<dbReference type="PANTHER" id="PTHR11831:SF4">
    <property type="entry name" value="SMALL RIBOSOMAL SUBUNIT PROTEIN US4M"/>
    <property type="match status" value="1"/>
</dbReference>
<dbReference type="InterPro" id="IPR002942">
    <property type="entry name" value="S4_RNA-bd"/>
</dbReference>
<dbReference type="InterPro" id="IPR001912">
    <property type="entry name" value="Ribosomal_uS4_N"/>
</dbReference>
<dbReference type="Proteomes" id="UP000005950">
    <property type="component" value="Unassembled WGS sequence"/>
</dbReference>
<dbReference type="SMART" id="SM01390">
    <property type="entry name" value="Ribosomal_S4"/>
    <property type="match status" value="1"/>
</dbReference>
<comment type="function">
    <text evidence="7">One of the primary rRNA binding proteins, it binds directly to 16S rRNA where it nucleates assembly of the body of the 30S subunit.</text>
</comment>
<reference evidence="11 12" key="1">
    <citation type="submission" date="2008-12" db="EMBL/GenBank/DDBJ databases">
        <authorList>
            <person name="Fulton L."/>
            <person name="Clifton S."/>
            <person name="Fulton B."/>
            <person name="Xu J."/>
            <person name="Minx P."/>
            <person name="Pepin K.H."/>
            <person name="Johnson M."/>
            <person name="Bhonagiri V."/>
            <person name="Nash W.E."/>
            <person name="Mardis E.R."/>
            <person name="Wilson R.K."/>
        </authorList>
    </citation>
    <scope>NUCLEOTIDE SEQUENCE [LARGE SCALE GENOMIC DNA]</scope>
    <source>
        <strain evidence="11 12">DSM 12042</strain>
    </source>
</reference>
<dbReference type="Pfam" id="PF00163">
    <property type="entry name" value="Ribosomal_S4"/>
    <property type="match status" value="1"/>
</dbReference>
<dbReference type="PROSITE" id="PS50889">
    <property type="entry name" value="S4"/>
    <property type="match status" value="1"/>
</dbReference>
<dbReference type="EMBL" id="ACCF01000106">
    <property type="protein sequence ID" value="EEF67956.1"/>
    <property type="molecule type" value="Genomic_DNA"/>
</dbReference>
<dbReference type="GO" id="GO:0006412">
    <property type="term" value="P:translation"/>
    <property type="evidence" value="ECO:0007669"/>
    <property type="project" value="UniProtKB-UniRule"/>
</dbReference>
<evidence type="ECO:0000259" key="9">
    <source>
        <dbReference type="SMART" id="SM00363"/>
    </source>
</evidence>